<comment type="caution">
    <text evidence="6">The sequence shown here is derived from an EMBL/GenBank/DDBJ whole genome shotgun (WGS) entry which is preliminary data.</text>
</comment>
<evidence type="ECO:0000256" key="3">
    <source>
        <dbReference type="ARBA" id="ARBA00023125"/>
    </source>
</evidence>
<dbReference type="Gene3D" id="3.40.190.10">
    <property type="entry name" value="Periplasmic binding protein-like II"/>
    <property type="match status" value="1"/>
</dbReference>
<evidence type="ECO:0000259" key="5">
    <source>
        <dbReference type="PROSITE" id="PS50931"/>
    </source>
</evidence>
<dbReference type="EMBL" id="PRDS01000004">
    <property type="protein sequence ID" value="PPB80894.1"/>
    <property type="molecule type" value="Genomic_DNA"/>
</dbReference>
<dbReference type="PANTHER" id="PTHR30419">
    <property type="entry name" value="HTH-TYPE TRANSCRIPTIONAL REGULATOR YBHD"/>
    <property type="match status" value="1"/>
</dbReference>
<dbReference type="InterPro" id="IPR036390">
    <property type="entry name" value="WH_DNA-bd_sf"/>
</dbReference>
<dbReference type="SUPFAM" id="SSF53850">
    <property type="entry name" value="Periplasmic binding protein-like II"/>
    <property type="match status" value="1"/>
</dbReference>
<gene>
    <name evidence="6" type="ORF">LV82_01627</name>
</gene>
<keyword evidence="2" id="KW-0805">Transcription regulation</keyword>
<dbReference type="GO" id="GO:0003700">
    <property type="term" value="F:DNA-binding transcription factor activity"/>
    <property type="evidence" value="ECO:0007669"/>
    <property type="project" value="InterPro"/>
</dbReference>
<dbReference type="InterPro" id="IPR000847">
    <property type="entry name" value="LysR_HTH_N"/>
</dbReference>
<keyword evidence="4" id="KW-0804">Transcription</keyword>
<dbReference type="PANTHER" id="PTHR30419:SF8">
    <property type="entry name" value="NITROGEN ASSIMILATION TRANSCRIPTIONAL ACTIVATOR-RELATED"/>
    <property type="match status" value="1"/>
</dbReference>
<dbReference type="OrthoDB" id="9803030at2"/>
<evidence type="ECO:0000256" key="2">
    <source>
        <dbReference type="ARBA" id="ARBA00023015"/>
    </source>
</evidence>
<accession>A0A2S5JHB0</accession>
<dbReference type="Pfam" id="PF00126">
    <property type="entry name" value="HTH_1"/>
    <property type="match status" value="1"/>
</dbReference>
<dbReference type="GO" id="GO:0005829">
    <property type="term" value="C:cytosol"/>
    <property type="evidence" value="ECO:0007669"/>
    <property type="project" value="TreeGrafter"/>
</dbReference>
<proteinExistence type="inferred from homology"/>
<keyword evidence="3 6" id="KW-0238">DNA-binding</keyword>
<dbReference type="SUPFAM" id="SSF46785">
    <property type="entry name" value="Winged helix' DNA-binding domain"/>
    <property type="match status" value="1"/>
</dbReference>
<organism evidence="6 7">
    <name type="scientific">Albidovulum inexpectatum</name>
    <dbReference type="NCBI Taxonomy" id="196587"/>
    <lineage>
        <taxon>Bacteria</taxon>
        <taxon>Pseudomonadati</taxon>
        <taxon>Pseudomonadota</taxon>
        <taxon>Alphaproteobacteria</taxon>
        <taxon>Rhodobacterales</taxon>
        <taxon>Paracoccaceae</taxon>
        <taxon>Albidovulum</taxon>
    </lineage>
</organism>
<dbReference type="InterPro" id="IPR005119">
    <property type="entry name" value="LysR_subst-bd"/>
</dbReference>
<dbReference type="GO" id="GO:0003677">
    <property type="term" value="F:DNA binding"/>
    <property type="evidence" value="ECO:0007669"/>
    <property type="project" value="UniProtKB-KW"/>
</dbReference>
<evidence type="ECO:0000313" key="6">
    <source>
        <dbReference type="EMBL" id="PPB80894.1"/>
    </source>
</evidence>
<dbReference type="Pfam" id="PF03466">
    <property type="entry name" value="LysR_substrate"/>
    <property type="match status" value="1"/>
</dbReference>
<feature type="domain" description="HTH lysR-type" evidence="5">
    <location>
        <begin position="8"/>
        <end position="65"/>
    </location>
</feature>
<dbReference type="RefSeq" id="WP_104070645.1">
    <property type="nucleotide sequence ID" value="NZ_PRDS01000004.1"/>
</dbReference>
<evidence type="ECO:0000256" key="4">
    <source>
        <dbReference type="ARBA" id="ARBA00023163"/>
    </source>
</evidence>
<evidence type="ECO:0000313" key="7">
    <source>
        <dbReference type="Proteomes" id="UP000239736"/>
    </source>
</evidence>
<dbReference type="AlphaFoldDB" id="A0A2S5JHB0"/>
<comment type="similarity">
    <text evidence="1">Belongs to the LysR transcriptional regulatory family.</text>
</comment>
<evidence type="ECO:0000256" key="1">
    <source>
        <dbReference type="ARBA" id="ARBA00009437"/>
    </source>
</evidence>
<sequence>MTTGFRHLSLRHLRLIAAIADLGQLGLAADRLAVSQPAASRMLAEAERQIGLPIFQRLARGMVPTQAGRVVTAHALAVVHRLDQAEEEIAAHLSGRAGRLDIGTVTGPAVAHVVPALRRLKAEAPGARIGIDVAPSIELVEGLIRGDYDLVLGRVPDSMDPRQFEILSGRVEEVELLLRADHPLARHPGPAPLAELRRFPWVLQRTGMPIRVAIEQAFAHRGLPPPDDTIDTASLLLTMAILADSDAIAPVTREVAALLSHLATQGLTTLRLDPQIVLTPYHILRLKDRDPSPLCARAVAILSDRLAPPRRGGSP</sequence>
<dbReference type="Gene3D" id="1.10.10.10">
    <property type="entry name" value="Winged helix-like DNA-binding domain superfamily/Winged helix DNA-binding domain"/>
    <property type="match status" value="1"/>
</dbReference>
<dbReference type="InterPro" id="IPR050950">
    <property type="entry name" value="HTH-type_LysR_regulators"/>
</dbReference>
<dbReference type="InterPro" id="IPR036388">
    <property type="entry name" value="WH-like_DNA-bd_sf"/>
</dbReference>
<protein>
    <submittedName>
        <fullName evidence="6">DNA-binding transcriptional LysR family regulator</fullName>
    </submittedName>
</protein>
<name>A0A2S5JHB0_9RHOB</name>
<dbReference type="Proteomes" id="UP000239736">
    <property type="component" value="Unassembled WGS sequence"/>
</dbReference>
<reference evidence="6 7" key="1">
    <citation type="submission" date="2018-01" db="EMBL/GenBank/DDBJ databases">
        <title>Genomic Encyclopedia of Archaeal and Bacterial Type Strains, Phase II (KMG-II): from individual species to whole genera.</title>
        <authorList>
            <person name="Goeker M."/>
        </authorList>
    </citation>
    <scope>NUCLEOTIDE SEQUENCE [LARGE SCALE GENOMIC DNA]</scope>
    <source>
        <strain evidence="6 7">DSM 12048</strain>
    </source>
</reference>
<keyword evidence="7" id="KW-1185">Reference proteome</keyword>
<dbReference type="PROSITE" id="PS50931">
    <property type="entry name" value="HTH_LYSR"/>
    <property type="match status" value="1"/>
</dbReference>